<keyword evidence="2" id="KW-1015">Disulfide bond</keyword>
<dbReference type="PROSITE" id="PS51352">
    <property type="entry name" value="THIOREDOXIN_2"/>
    <property type="match status" value="1"/>
</dbReference>
<dbReference type="Gramene" id="Psat2g125920.1">
    <property type="protein sequence ID" value="Psat2g125920.1.cds"/>
    <property type="gene ID" value="Psat2g125920"/>
</dbReference>
<dbReference type="PANTHER" id="PTHR10438:SF463">
    <property type="entry name" value="THIOREDOXIN"/>
    <property type="match status" value="1"/>
</dbReference>
<evidence type="ECO:0000259" key="4">
    <source>
        <dbReference type="PROSITE" id="PS51352"/>
    </source>
</evidence>
<dbReference type="PRINTS" id="PR00421">
    <property type="entry name" value="THIOREDOXIN"/>
</dbReference>
<dbReference type="SUPFAM" id="SSF52833">
    <property type="entry name" value="Thioredoxin-like"/>
    <property type="match status" value="1"/>
</dbReference>
<dbReference type="Proteomes" id="UP001058974">
    <property type="component" value="Chromosome 2"/>
</dbReference>
<dbReference type="InterPro" id="IPR050620">
    <property type="entry name" value="Thioredoxin_H-type-like"/>
</dbReference>
<organism evidence="5 6">
    <name type="scientific">Pisum sativum</name>
    <name type="common">Garden pea</name>
    <name type="synonym">Lathyrus oleraceus</name>
    <dbReference type="NCBI Taxonomy" id="3888"/>
    <lineage>
        <taxon>Eukaryota</taxon>
        <taxon>Viridiplantae</taxon>
        <taxon>Streptophyta</taxon>
        <taxon>Embryophyta</taxon>
        <taxon>Tracheophyta</taxon>
        <taxon>Spermatophyta</taxon>
        <taxon>Magnoliopsida</taxon>
        <taxon>eudicotyledons</taxon>
        <taxon>Gunneridae</taxon>
        <taxon>Pentapetalae</taxon>
        <taxon>rosids</taxon>
        <taxon>fabids</taxon>
        <taxon>Fabales</taxon>
        <taxon>Fabaceae</taxon>
        <taxon>Papilionoideae</taxon>
        <taxon>50 kb inversion clade</taxon>
        <taxon>NPAAA clade</taxon>
        <taxon>Hologalegina</taxon>
        <taxon>IRL clade</taxon>
        <taxon>Fabeae</taxon>
        <taxon>Lathyrus</taxon>
    </lineage>
</organism>
<gene>
    <name evidence="5" type="ORF">KIW84_023678</name>
</gene>
<keyword evidence="3" id="KW-0676">Redox-active center</keyword>
<evidence type="ECO:0000313" key="6">
    <source>
        <dbReference type="Proteomes" id="UP001058974"/>
    </source>
</evidence>
<dbReference type="FunFam" id="3.40.30.10:FF:000245">
    <property type="entry name" value="Thioredoxin"/>
    <property type="match status" value="1"/>
</dbReference>
<keyword evidence="1" id="KW-0249">Electron transport</keyword>
<evidence type="ECO:0000256" key="3">
    <source>
        <dbReference type="ARBA" id="ARBA00023284"/>
    </source>
</evidence>
<dbReference type="PANTHER" id="PTHR10438">
    <property type="entry name" value="THIOREDOXIN"/>
    <property type="match status" value="1"/>
</dbReference>
<accession>A0A9D4YHF1</accession>
<reference evidence="5 6" key="1">
    <citation type="journal article" date="2022" name="Nat. Genet.">
        <title>Improved pea reference genome and pan-genome highlight genomic features and evolutionary characteristics.</title>
        <authorList>
            <person name="Yang T."/>
            <person name="Liu R."/>
            <person name="Luo Y."/>
            <person name="Hu S."/>
            <person name="Wang D."/>
            <person name="Wang C."/>
            <person name="Pandey M.K."/>
            <person name="Ge S."/>
            <person name="Xu Q."/>
            <person name="Li N."/>
            <person name="Li G."/>
            <person name="Huang Y."/>
            <person name="Saxena R.K."/>
            <person name="Ji Y."/>
            <person name="Li M."/>
            <person name="Yan X."/>
            <person name="He Y."/>
            <person name="Liu Y."/>
            <person name="Wang X."/>
            <person name="Xiang C."/>
            <person name="Varshney R.K."/>
            <person name="Ding H."/>
            <person name="Gao S."/>
            <person name="Zong X."/>
        </authorList>
    </citation>
    <scope>NUCLEOTIDE SEQUENCE [LARGE SCALE GENOMIC DNA]</scope>
    <source>
        <strain evidence="5 6">cv. Zhongwan 6</strain>
    </source>
</reference>
<feature type="domain" description="Thioredoxin" evidence="4">
    <location>
        <begin position="35"/>
        <end position="149"/>
    </location>
</feature>
<dbReference type="Gene3D" id="3.40.30.10">
    <property type="entry name" value="Glutaredoxin"/>
    <property type="match status" value="1"/>
</dbReference>
<dbReference type="InterPro" id="IPR013766">
    <property type="entry name" value="Thioredoxin_domain"/>
</dbReference>
<evidence type="ECO:0000256" key="1">
    <source>
        <dbReference type="ARBA" id="ARBA00022982"/>
    </source>
</evidence>
<keyword evidence="1" id="KW-0813">Transport</keyword>
<name>A0A9D4YHF1_PEA</name>
<keyword evidence="6" id="KW-1185">Reference proteome</keyword>
<evidence type="ECO:0000256" key="2">
    <source>
        <dbReference type="ARBA" id="ARBA00023157"/>
    </source>
</evidence>
<sequence length="153" mass="17362">MSYTKSTHNHNNNNSYTNSLTNMGANVSNIESVVERSSHPSPILTFHSTAKWKAHFEASKKTNKLMVIDFTAAWCGPCKYMNSIIKEFAAKYKDIEFIKIDVDELMEVASAFQVQAMPTFILIKNGKVVEKVVGAKKEELQKMIEKRRRSLSV</sequence>
<comment type="caution">
    <text evidence="5">The sequence shown here is derived from an EMBL/GenBank/DDBJ whole genome shotgun (WGS) entry which is preliminary data.</text>
</comment>
<dbReference type="InterPro" id="IPR036249">
    <property type="entry name" value="Thioredoxin-like_sf"/>
</dbReference>
<protein>
    <recommendedName>
        <fullName evidence="4">Thioredoxin domain-containing protein</fullName>
    </recommendedName>
</protein>
<dbReference type="OrthoDB" id="10263751at2759"/>
<dbReference type="EMBL" id="JAMSHJ010000002">
    <property type="protein sequence ID" value="KAI5437650.1"/>
    <property type="molecule type" value="Genomic_DNA"/>
</dbReference>
<proteinExistence type="predicted"/>
<dbReference type="Pfam" id="PF00085">
    <property type="entry name" value="Thioredoxin"/>
    <property type="match status" value="1"/>
</dbReference>
<dbReference type="Gramene" id="Psat02G0367800-T1">
    <property type="protein sequence ID" value="KAI5437650.1"/>
    <property type="gene ID" value="KIW84_023678"/>
</dbReference>
<dbReference type="PROSITE" id="PS00194">
    <property type="entry name" value="THIOREDOXIN_1"/>
    <property type="match status" value="1"/>
</dbReference>
<evidence type="ECO:0000313" key="5">
    <source>
        <dbReference type="EMBL" id="KAI5437650.1"/>
    </source>
</evidence>
<dbReference type="AlphaFoldDB" id="A0A9D4YHF1"/>
<dbReference type="CDD" id="cd02947">
    <property type="entry name" value="TRX_family"/>
    <property type="match status" value="1"/>
</dbReference>
<dbReference type="InterPro" id="IPR017937">
    <property type="entry name" value="Thioredoxin_CS"/>
</dbReference>